<dbReference type="Proteomes" id="UP000275394">
    <property type="component" value="Unassembled WGS sequence"/>
</dbReference>
<evidence type="ECO:0000256" key="2">
    <source>
        <dbReference type="SAM" id="MobiDB-lite"/>
    </source>
</evidence>
<dbReference type="PANTHER" id="PTHR37528:SF1">
    <property type="entry name" value="UPF0149 PROTEIN YGFB"/>
    <property type="match status" value="1"/>
</dbReference>
<comment type="similarity">
    <text evidence="1">Belongs to the UPF0149 family.</text>
</comment>
<gene>
    <name evidence="3" type="ORF">EDC56_3093</name>
</gene>
<protein>
    <recommendedName>
        <fullName evidence="5">YecA family protein</fullName>
    </recommendedName>
</protein>
<evidence type="ECO:0000313" key="3">
    <source>
        <dbReference type="EMBL" id="ROR98858.1"/>
    </source>
</evidence>
<accession>A0A3N2DGT3</accession>
<evidence type="ECO:0000256" key="1">
    <source>
        <dbReference type="ARBA" id="ARBA00038308"/>
    </source>
</evidence>
<organism evidence="3 4">
    <name type="scientific">Sinobacterium caligoides</name>
    <dbReference type="NCBI Taxonomy" id="933926"/>
    <lineage>
        <taxon>Bacteria</taxon>
        <taxon>Pseudomonadati</taxon>
        <taxon>Pseudomonadota</taxon>
        <taxon>Gammaproteobacteria</taxon>
        <taxon>Cellvibrionales</taxon>
        <taxon>Spongiibacteraceae</taxon>
        <taxon>Sinobacterium</taxon>
    </lineage>
</organism>
<dbReference type="PANTHER" id="PTHR37528">
    <property type="entry name" value="UPF0149 PROTEIN YGFB"/>
    <property type="match status" value="1"/>
</dbReference>
<feature type="region of interest" description="Disordered" evidence="2">
    <location>
        <begin position="191"/>
        <end position="226"/>
    </location>
</feature>
<dbReference type="InterPro" id="IPR011978">
    <property type="entry name" value="YgfB-like"/>
</dbReference>
<dbReference type="InterPro" id="IPR036255">
    <property type="entry name" value="YgfB-like_sf"/>
</dbReference>
<dbReference type="RefSeq" id="WP_123713428.1">
    <property type="nucleotide sequence ID" value="NZ_RKHR01000006.1"/>
</dbReference>
<dbReference type="EMBL" id="RKHR01000006">
    <property type="protein sequence ID" value="ROR98858.1"/>
    <property type="molecule type" value="Genomic_DNA"/>
</dbReference>
<name>A0A3N2DGT3_9GAMM</name>
<evidence type="ECO:0000313" key="4">
    <source>
        <dbReference type="Proteomes" id="UP000275394"/>
    </source>
</evidence>
<dbReference type="AlphaFoldDB" id="A0A3N2DGT3"/>
<comment type="caution">
    <text evidence="3">The sequence shown here is derived from an EMBL/GenBank/DDBJ whole genome shotgun (WGS) entry which is preliminary data.</text>
</comment>
<reference evidence="3 4" key="1">
    <citation type="submission" date="2018-11" db="EMBL/GenBank/DDBJ databases">
        <title>Genomic Encyclopedia of Type Strains, Phase IV (KMG-IV): sequencing the most valuable type-strain genomes for metagenomic binning, comparative biology and taxonomic classification.</title>
        <authorList>
            <person name="Goeker M."/>
        </authorList>
    </citation>
    <scope>NUCLEOTIDE SEQUENCE [LARGE SCALE GENOMIC DNA]</scope>
    <source>
        <strain evidence="3 4">DSM 100316</strain>
    </source>
</reference>
<sequence length="226" mass="24431">MTTEYSDQSLNFDEVCDLLVELGSIISAAEFHGSVSGMLAGCIKDKKEPEGGWPTFMANTTDIDYQGSSLQQQELVEIGQQIADELTSESLSFRLLLPDDDDDISVRLESLGLWCQGFLTGLAQSGVTEAVLKAWPADSREALQDLAAISQIGSEGEEGATAEADYIDVSEYVRLAALHVFLECAGENNRGEQDMQAADRRADTDPAADSSVSVSELFARGTKRLH</sequence>
<dbReference type="Gene3D" id="1.20.120.740">
    <property type="entry name" value="YgfB uncharacterised protein family UPF0149, PF03695"/>
    <property type="match status" value="1"/>
</dbReference>
<feature type="compositionally biased region" description="Basic and acidic residues" evidence="2">
    <location>
        <begin position="191"/>
        <end position="204"/>
    </location>
</feature>
<keyword evidence="4" id="KW-1185">Reference proteome</keyword>
<dbReference type="GO" id="GO:0005829">
    <property type="term" value="C:cytosol"/>
    <property type="evidence" value="ECO:0007669"/>
    <property type="project" value="TreeGrafter"/>
</dbReference>
<dbReference type="Pfam" id="PF03695">
    <property type="entry name" value="UPF0149"/>
    <property type="match status" value="1"/>
</dbReference>
<proteinExistence type="inferred from homology"/>
<evidence type="ECO:0008006" key="5">
    <source>
        <dbReference type="Google" id="ProtNLM"/>
    </source>
</evidence>
<dbReference type="SUPFAM" id="SSF101327">
    <property type="entry name" value="YgfB-like"/>
    <property type="match status" value="1"/>
</dbReference>
<dbReference type="OrthoDB" id="9783391at2"/>